<keyword evidence="2" id="KW-0132">Cell division</keyword>
<name>A0A934JC04_9BACL</name>
<dbReference type="Pfam" id="PF04536">
    <property type="entry name" value="TPM_phosphatase"/>
    <property type="match status" value="1"/>
</dbReference>
<feature type="region of interest" description="Disordered" evidence="10">
    <location>
        <begin position="758"/>
        <end position="814"/>
    </location>
</feature>
<dbReference type="Pfam" id="PF06160">
    <property type="entry name" value="EzrA"/>
    <property type="match status" value="1"/>
</dbReference>
<dbReference type="AlphaFoldDB" id="A0A934JC04"/>
<sequence length="814" mass="90538">MKKIVIMLMLFILTWPQLAAAAVPGKSGRVADLAGMFPANAVEKLGQQADKGPYAFYILTLDSLEGNEPNEYATQVYRDWKLSSNDVLLLIAKEERSVEMNYLNQTLDQALAALPADYDRNGQQEAPITEFLNRHFIPSAKEGDFARGVLSTMEAVRKLKVSGSQSGTAASGPSATTIAIAGAASVAIIGAIIAAQALMRGRNARRRLADQLARAERLMARIPRESDELKPFIGFLQGESEKLAAAAERQLGEQLVRLDQLNKEAAGKQIALYKVKELRTAEQQLKQAVDDIEARIDQSRQEIGRLQEADSTIKQRIGRLTELLEECRSRLDQAVSDTGFELGALRKSLKELEAERNELDKLRVFDPIAACEEVADSKSDSGKLLEDIRNIRPYEEGYRKFPEEAAALRQKLDALAHEHGVHLALSRLRPDKLIDQAGQLNEELMIHLREGEIQKTALLGEQRQTLLNKALEITVRQGELKRLTKENIGYIQSKQKAYEQDMYHILELFSAAKLKYSVNHWQELEEQYQRMIVIVKEIPQRVTSAARLCEDDEQQYDAAHERLEQLLTDVRNADELTARCVSTLSELDARTDSAKRMSASAWEQFQRSEARIRQENIPYHPEWTTISGDIHNLYDQCQRMSAAGKINLDKLEQAVQQQSQKVEGFVEAVNQAAYWKAQTEDSFADAHAKYEAVSRRSGNRINLSHYNKRYTELRTASEHLYNEGSYKEAMERIAAVRAIIQGMESDYQTAIAMERMAAEQRRRARSGGGGSWGSGGSGGSGGSSGGSSWGGKGGNSSGGSSWGGGKNSSGGSKW</sequence>
<evidence type="ECO:0000259" key="13">
    <source>
        <dbReference type="Pfam" id="PF04536"/>
    </source>
</evidence>
<dbReference type="InterPro" id="IPR007621">
    <property type="entry name" value="TPM_dom"/>
</dbReference>
<evidence type="ECO:0000256" key="12">
    <source>
        <dbReference type="SAM" id="SignalP"/>
    </source>
</evidence>
<feature type="signal peptide" evidence="12">
    <location>
        <begin position="1"/>
        <end position="21"/>
    </location>
</feature>
<feature type="domain" description="TPM" evidence="13">
    <location>
        <begin position="32"/>
        <end position="157"/>
    </location>
</feature>
<feature type="coiled-coil region" evidence="9">
    <location>
        <begin position="549"/>
        <end position="576"/>
    </location>
</feature>
<feature type="compositionally biased region" description="Gly residues" evidence="10">
    <location>
        <begin position="766"/>
        <end position="814"/>
    </location>
</feature>
<keyword evidence="6 11" id="KW-0472">Membrane</keyword>
<feature type="coiled-coil region" evidence="9">
    <location>
        <begin position="244"/>
        <end position="309"/>
    </location>
</feature>
<dbReference type="Gene3D" id="1.10.287.1490">
    <property type="match status" value="1"/>
</dbReference>
<evidence type="ECO:0000256" key="4">
    <source>
        <dbReference type="ARBA" id="ARBA00022989"/>
    </source>
</evidence>
<dbReference type="GO" id="GO:0005940">
    <property type="term" value="C:septin ring"/>
    <property type="evidence" value="ECO:0007669"/>
    <property type="project" value="InterPro"/>
</dbReference>
<dbReference type="RefSeq" id="WP_199021874.1">
    <property type="nucleotide sequence ID" value="NZ_JAELUP010000117.1"/>
</dbReference>
<keyword evidence="12" id="KW-0732">Signal</keyword>
<evidence type="ECO:0000256" key="10">
    <source>
        <dbReference type="SAM" id="MobiDB-lite"/>
    </source>
</evidence>
<dbReference type="GO" id="GO:0000921">
    <property type="term" value="P:septin ring assembly"/>
    <property type="evidence" value="ECO:0007669"/>
    <property type="project" value="InterPro"/>
</dbReference>
<dbReference type="Gene3D" id="3.10.310.50">
    <property type="match status" value="1"/>
</dbReference>
<keyword evidence="4 11" id="KW-1133">Transmembrane helix</keyword>
<organism evidence="14 15">
    <name type="scientific">Paenibacillus roseus</name>
    <dbReference type="NCBI Taxonomy" id="2798579"/>
    <lineage>
        <taxon>Bacteria</taxon>
        <taxon>Bacillati</taxon>
        <taxon>Bacillota</taxon>
        <taxon>Bacilli</taxon>
        <taxon>Bacillales</taxon>
        <taxon>Paenibacillaceae</taxon>
        <taxon>Paenibacillus</taxon>
    </lineage>
</organism>
<evidence type="ECO:0000256" key="9">
    <source>
        <dbReference type="SAM" id="Coils"/>
    </source>
</evidence>
<dbReference type="EMBL" id="JAELUP010000117">
    <property type="protein sequence ID" value="MBJ6364282.1"/>
    <property type="molecule type" value="Genomic_DNA"/>
</dbReference>
<keyword evidence="5 9" id="KW-0175">Coiled coil</keyword>
<evidence type="ECO:0000256" key="2">
    <source>
        <dbReference type="ARBA" id="ARBA00022618"/>
    </source>
</evidence>
<dbReference type="PROSITE" id="PS50096">
    <property type="entry name" value="IQ"/>
    <property type="match status" value="1"/>
</dbReference>
<evidence type="ECO:0000256" key="5">
    <source>
        <dbReference type="ARBA" id="ARBA00023054"/>
    </source>
</evidence>
<dbReference type="InterPro" id="IPR010379">
    <property type="entry name" value="EzrA"/>
</dbReference>
<keyword evidence="15" id="KW-1185">Reference proteome</keyword>
<keyword evidence="3 11" id="KW-0812">Transmembrane</keyword>
<dbReference type="Proteomes" id="UP000640274">
    <property type="component" value="Unassembled WGS sequence"/>
</dbReference>
<evidence type="ECO:0000313" key="15">
    <source>
        <dbReference type="Proteomes" id="UP000640274"/>
    </source>
</evidence>
<accession>A0A934JC04</accession>
<comment type="subcellular location">
    <subcellularLocation>
        <location evidence="1">Cell membrane</location>
        <topology evidence="1">Single-pass membrane protein</topology>
    </subcellularLocation>
</comment>
<evidence type="ECO:0000256" key="3">
    <source>
        <dbReference type="ARBA" id="ARBA00022692"/>
    </source>
</evidence>
<keyword evidence="8" id="KW-0131">Cell cycle</keyword>
<evidence type="ECO:0000256" key="1">
    <source>
        <dbReference type="ARBA" id="ARBA00004162"/>
    </source>
</evidence>
<evidence type="ECO:0000256" key="8">
    <source>
        <dbReference type="ARBA" id="ARBA00023306"/>
    </source>
</evidence>
<proteinExistence type="predicted"/>
<feature type="chain" id="PRO_5037750440" evidence="12">
    <location>
        <begin position="22"/>
        <end position="814"/>
    </location>
</feature>
<keyword evidence="7" id="KW-0717">Septation</keyword>
<gene>
    <name evidence="14" type="ORF">JFN88_23980</name>
</gene>
<reference evidence="14" key="1">
    <citation type="submission" date="2020-12" db="EMBL/GenBank/DDBJ databases">
        <authorList>
            <person name="Huq M.A."/>
        </authorList>
    </citation>
    <scope>NUCLEOTIDE SEQUENCE</scope>
    <source>
        <strain evidence="14">MAHUQ-46</strain>
    </source>
</reference>
<comment type="caution">
    <text evidence="14">The sequence shown here is derived from an EMBL/GenBank/DDBJ whole genome shotgun (WGS) entry which is preliminary data.</text>
</comment>
<dbReference type="GO" id="GO:0000917">
    <property type="term" value="P:division septum assembly"/>
    <property type="evidence" value="ECO:0007669"/>
    <property type="project" value="UniProtKB-KW"/>
</dbReference>
<dbReference type="GO" id="GO:0005886">
    <property type="term" value="C:plasma membrane"/>
    <property type="evidence" value="ECO:0007669"/>
    <property type="project" value="UniProtKB-SubCell"/>
</dbReference>
<protein>
    <submittedName>
        <fullName evidence="14">TPM domain-containing protein</fullName>
    </submittedName>
</protein>
<evidence type="ECO:0000256" key="7">
    <source>
        <dbReference type="ARBA" id="ARBA00023210"/>
    </source>
</evidence>
<evidence type="ECO:0000313" key="14">
    <source>
        <dbReference type="EMBL" id="MBJ6364282.1"/>
    </source>
</evidence>
<evidence type="ECO:0000256" key="6">
    <source>
        <dbReference type="ARBA" id="ARBA00023136"/>
    </source>
</evidence>
<feature type="transmembrane region" description="Helical" evidence="11">
    <location>
        <begin position="178"/>
        <end position="198"/>
    </location>
</feature>
<evidence type="ECO:0000256" key="11">
    <source>
        <dbReference type="SAM" id="Phobius"/>
    </source>
</evidence>